<protein>
    <submittedName>
        <fullName evidence="1">Uncharacterized protein</fullName>
    </submittedName>
</protein>
<gene>
    <name evidence="1" type="ORF">F2P81_006017</name>
</gene>
<accession>A0A6A4TBA1</accession>
<dbReference type="Proteomes" id="UP000438429">
    <property type="component" value="Unassembled WGS sequence"/>
</dbReference>
<evidence type="ECO:0000313" key="2">
    <source>
        <dbReference type="Proteomes" id="UP000438429"/>
    </source>
</evidence>
<sequence>MTSWERQKDILEMMMTINQDLLSSVTDQLWKGQPPRMYTRVYNRVDGKRRKPRWCTKSCSPVYSKFSEARWNPEPKNQLLSPLHEHTVVNVLLS</sequence>
<dbReference type="AlphaFoldDB" id="A0A6A4TBA1"/>
<dbReference type="EMBL" id="VEVO01000005">
    <property type="protein sequence ID" value="KAF0042485.1"/>
    <property type="molecule type" value="Genomic_DNA"/>
</dbReference>
<proteinExistence type="predicted"/>
<comment type="caution">
    <text evidence="1">The sequence shown here is derived from an EMBL/GenBank/DDBJ whole genome shotgun (WGS) entry which is preliminary data.</text>
</comment>
<organism evidence="1 2">
    <name type="scientific">Scophthalmus maximus</name>
    <name type="common">Turbot</name>
    <name type="synonym">Psetta maxima</name>
    <dbReference type="NCBI Taxonomy" id="52904"/>
    <lineage>
        <taxon>Eukaryota</taxon>
        <taxon>Metazoa</taxon>
        <taxon>Chordata</taxon>
        <taxon>Craniata</taxon>
        <taxon>Vertebrata</taxon>
        <taxon>Euteleostomi</taxon>
        <taxon>Actinopterygii</taxon>
        <taxon>Neopterygii</taxon>
        <taxon>Teleostei</taxon>
        <taxon>Neoteleostei</taxon>
        <taxon>Acanthomorphata</taxon>
        <taxon>Carangaria</taxon>
        <taxon>Pleuronectiformes</taxon>
        <taxon>Pleuronectoidei</taxon>
        <taxon>Scophthalmidae</taxon>
        <taxon>Scophthalmus</taxon>
    </lineage>
</organism>
<reference evidence="1 2" key="1">
    <citation type="submission" date="2019-06" db="EMBL/GenBank/DDBJ databases">
        <title>Draft genomes of female and male turbot (Scophthalmus maximus).</title>
        <authorList>
            <person name="Xu H."/>
            <person name="Xu X.-W."/>
            <person name="Shao C."/>
            <person name="Chen S."/>
        </authorList>
    </citation>
    <scope>NUCLEOTIDE SEQUENCE [LARGE SCALE GENOMIC DNA]</scope>
    <source>
        <strain evidence="1">Ysfricsl-2016a</strain>
        <tissue evidence="1">Blood</tissue>
    </source>
</reference>
<evidence type="ECO:0000313" key="1">
    <source>
        <dbReference type="EMBL" id="KAF0042485.1"/>
    </source>
</evidence>
<name>A0A6A4TBA1_SCOMX</name>